<dbReference type="PANTHER" id="PTHR44019:SF8">
    <property type="entry name" value="POC1 CENTRIOLAR PROTEIN HOMOLOG"/>
    <property type="match status" value="1"/>
</dbReference>
<dbReference type="InterPro" id="IPR050505">
    <property type="entry name" value="WDR55/POC1"/>
</dbReference>
<organism evidence="5 6">
    <name type="scientific">Cerrena zonata</name>
    <dbReference type="NCBI Taxonomy" id="2478898"/>
    <lineage>
        <taxon>Eukaryota</taxon>
        <taxon>Fungi</taxon>
        <taxon>Dikarya</taxon>
        <taxon>Basidiomycota</taxon>
        <taxon>Agaricomycotina</taxon>
        <taxon>Agaricomycetes</taxon>
        <taxon>Polyporales</taxon>
        <taxon>Cerrenaceae</taxon>
        <taxon>Cerrena</taxon>
    </lineage>
</organism>
<dbReference type="InterPro" id="IPR036322">
    <property type="entry name" value="WD40_repeat_dom_sf"/>
</dbReference>
<dbReference type="InterPro" id="IPR015943">
    <property type="entry name" value="WD40/YVTN_repeat-like_dom_sf"/>
</dbReference>
<evidence type="ECO:0000256" key="2">
    <source>
        <dbReference type="ARBA" id="ARBA00022737"/>
    </source>
</evidence>
<accession>A0AAW0FZM1</accession>
<dbReference type="AlphaFoldDB" id="A0AAW0FZM1"/>
<feature type="domain" description="Nephrocystin 3-like N-terminal" evidence="4">
    <location>
        <begin position="2"/>
        <end position="42"/>
    </location>
</feature>
<dbReference type="Gene3D" id="2.130.10.10">
    <property type="entry name" value="YVTN repeat-like/Quinoprotein amine dehydrogenase"/>
    <property type="match status" value="3"/>
</dbReference>
<keyword evidence="2" id="KW-0677">Repeat</keyword>
<dbReference type="SUPFAM" id="SSF82171">
    <property type="entry name" value="DPP6 N-terminal domain-like"/>
    <property type="match status" value="1"/>
</dbReference>
<dbReference type="EMBL" id="JASBNA010000025">
    <property type="protein sequence ID" value="KAK7684544.1"/>
    <property type="molecule type" value="Genomic_DNA"/>
</dbReference>
<evidence type="ECO:0000313" key="6">
    <source>
        <dbReference type="Proteomes" id="UP001385951"/>
    </source>
</evidence>
<reference evidence="5 6" key="1">
    <citation type="submission" date="2022-09" db="EMBL/GenBank/DDBJ databases">
        <authorList>
            <person name="Palmer J.M."/>
        </authorList>
    </citation>
    <scope>NUCLEOTIDE SEQUENCE [LARGE SCALE GENOMIC DNA]</scope>
    <source>
        <strain evidence="5 6">DSM 7382</strain>
    </source>
</reference>
<proteinExistence type="predicted"/>
<protein>
    <recommendedName>
        <fullName evidence="4">Nephrocystin 3-like N-terminal domain-containing protein</fullName>
    </recommendedName>
</protein>
<gene>
    <name evidence="5" type="ORF">QCA50_012491</name>
</gene>
<evidence type="ECO:0000256" key="3">
    <source>
        <dbReference type="PROSITE-ProRule" id="PRU00221"/>
    </source>
</evidence>
<dbReference type="InterPro" id="IPR056884">
    <property type="entry name" value="NPHP3-like_N"/>
</dbReference>
<name>A0AAW0FZM1_9APHY</name>
<dbReference type="Pfam" id="PF24883">
    <property type="entry name" value="NPHP3_N"/>
    <property type="match status" value="1"/>
</dbReference>
<evidence type="ECO:0000259" key="4">
    <source>
        <dbReference type="Pfam" id="PF24883"/>
    </source>
</evidence>
<dbReference type="InterPro" id="IPR001680">
    <property type="entry name" value="WD40_rpt"/>
</dbReference>
<evidence type="ECO:0000256" key="1">
    <source>
        <dbReference type="ARBA" id="ARBA00022574"/>
    </source>
</evidence>
<dbReference type="SMART" id="SM00320">
    <property type="entry name" value="WD40"/>
    <property type="match status" value="3"/>
</dbReference>
<dbReference type="PROSITE" id="PS50082">
    <property type="entry name" value="WD_REPEATS_2"/>
    <property type="match status" value="1"/>
</dbReference>
<evidence type="ECO:0000313" key="5">
    <source>
        <dbReference type="EMBL" id="KAK7684544.1"/>
    </source>
</evidence>
<sequence>MVIVIDALDEFGDTSSRQLLLNLISDEFTKLPNNFRFFITSRREPDIDSMLSDNPTIKSMSLTDMRDNIPAIRLYMLSELARIRKVKRMPANWPQETDLDGIAEMSEGLFIWASTLSKFLLDTTDPAAQLSRILYSQSNKHAKGLDNLYATVLTTRNDWGEGLDERFRDIMGIVLFCNIPLVDVWVDQFLDLPQDRSCRLVFQDFHCLFDYTPGWPIIPLHASFCDYLTDETRSGGKPWSLAGFDPDHLLTLCCLRVMHKQLRFNICNFETSHRLNNDYPDLQDRIQKYLTLPLQYASLQWWHHLQRVQTGCEDVISALRLFSTKILFWLEVISLIGEEYELKYACAVARRGFCSVDVKQMILWNSVKEFAETYSEVIFNSIPHIYVSALLFTPRESPFMKIHASLLQNLPTQLNQGIYPGTCIDLSRPRCQCQYLACSPDGLSLFSGCARHSLWHRWKILADGSVHYYGRMLTPPYIDMKLSHITVSPEQGRAMGIANETDICIWDVEEIGILKIIYPPLRWVRRLVFHPTDRNQLVTFTVLEGRRRSGVIHFWDLQLGTPRNTIGVKTRRGTAYTDLWLTWSPDGTYLALGVRSHTFIWRIDSATGAVTLQRRLDLRVDNISFSPATHSHVLLSSKTGISLYDLESGRDICGPYRHTIPPRVNYQQAIFSPDGSLIAIFCRFLFAIEILEADGGSPYQDPIVAPSAVIQVIFLPDGKRIAALCQDGIYTWELCHHLKISDQEQWDRANSGGHLGPVTSVSFSPDGRKFLSTSRDGTVHVRSVADCMLLREYWPMNYPCAVSRAVFGTDNKTVYVALEDCTVYVSSGMKIYTPTNHDEKRYILDIHTFMSESSSQERVVLRFSDHDVILLPNVGDPQQQPRNVGRFGNRHVCFAGPLLGFVSNPPKVIEFIHTEGGHVASTLETDYQRVQLIVISLKGDILVCIGHRYKQTKDLVCGIDAWDLKSSKRLITFAPPTNDLTCVSSLMISRDDKLLVATFSLTSKITIWSLKNGDILHSWDPLILTPHPIRLNIGCDTLVFGFNMGITVWDLSTLRHDKEHPHFERFTTLGDVGSSTMPLHWDQPSWDEDQEILGTWVLGPNEEHLLWVPRERWADLDLRGTHVIRHRPRQQNLDLSRTIDLTGTNWLKYISQAA</sequence>
<dbReference type="Proteomes" id="UP001385951">
    <property type="component" value="Unassembled WGS sequence"/>
</dbReference>
<keyword evidence="1 3" id="KW-0853">WD repeat</keyword>
<feature type="repeat" description="WD" evidence="3">
    <location>
        <begin position="751"/>
        <end position="781"/>
    </location>
</feature>
<dbReference type="Pfam" id="PF00400">
    <property type="entry name" value="WD40"/>
    <property type="match status" value="1"/>
</dbReference>
<dbReference type="PANTHER" id="PTHR44019">
    <property type="entry name" value="WD REPEAT-CONTAINING PROTEIN 55"/>
    <property type="match status" value="1"/>
</dbReference>
<keyword evidence="6" id="KW-1185">Reference proteome</keyword>
<dbReference type="PROSITE" id="PS50294">
    <property type="entry name" value="WD_REPEATS_REGION"/>
    <property type="match status" value="1"/>
</dbReference>
<comment type="caution">
    <text evidence="5">The sequence shown here is derived from an EMBL/GenBank/DDBJ whole genome shotgun (WGS) entry which is preliminary data.</text>
</comment>
<dbReference type="SUPFAM" id="SSF50978">
    <property type="entry name" value="WD40 repeat-like"/>
    <property type="match status" value="1"/>
</dbReference>